<evidence type="ECO:0000256" key="1">
    <source>
        <dbReference type="SAM" id="SignalP"/>
    </source>
</evidence>
<keyword evidence="1" id="KW-0732">Signal</keyword>
<evidence type="ECO:0000313" key="3">
    <source>
        <dbReference type="Proteomes" id="UP000887013"/>
    </source>
</evidence>
<proteinExistence type="predicted"/>
<comment type="caution">
    <text evidence="2">The sequence shown here is derived from an EMBL/GenBank/DDBJ whole genome shotgun (WGS) entry which is preliminary data.</text>
</comment>
<keyword evidence="3" id="KW-1185">Reference proteome</keyword>
<dbReference type="AlphaFoldDB" id="A0A8X6P6P6"/>
<feature type="signal peptide" evidence="1">
    <location>
        <begin position="1"/>
        <end position="16"/>
    </location>
</feature>
<organism evidence="2 3">
    <name type="scientific">Nephila pilipes</name>
    <name type="common">Giant wood spider</name>
    <name type="synonym">Nephila maculata</name>
    <dbReference type="NCBI Taxonomy" id="299642"/>
    <lineage>
        <taxon>Eukaryota</taxon>
        <taxon>Metazoa</taxon>
        <taxon>Ecdysozoa</taxon>
        <taxon>Arthropoda</taxon>
        <taxon>Chelicerata</taxon>
        <taxon>Arachnida</taxon>
        <taxon>Araneae</taxon>
        <taxon>Araneomorphae</taxon>
        <taxon>Entelegynae</taxon>
        <taxon>Araneoidea</taxon>
        <taxon>Nephilidae</taxon>
        <taxon>Nephila</taxon>
    </lineage>
</organism>
<name>A0A8X6P6P6_NEPPI</name>
<gene>
    <name evidence="2" type="ORF">NPIL_681581</name>
</gene>
<protein>
    <submittedName>
        <fullName evidence="2">Uncharacterized protein</fullName>
    </submittedName>
</protein>
<evidence type="ECO:0000313" key="2">
    <source>
        <dbReference type="EMBL" id="GFT54110.1"/>
    </source>
</evidence>
<sequence>MRWCGGVCSKANIVVAVCCCFKAYGKGGKQHGSGGAEEDTHSSEAVPDGLDKGFRFQECERSRFDLSSPNGLIVLMEPMFSTTESSNGVVVLLLSFNTKRHATKKIQIIAFRGCGSVVQRYDFSLQVLSVPGSSPGRFKWINVLMEPMFSESPLESLNDREEDTNKLREPLARWSRGNMILASGERSRFTSPVEPKWINRFEWNLCSVPLEKAQWRGGVTFPSIKLLEMPQRKFCSAACRPGWQQVAAVKEMNAAVFGRTFAVYVVVSCRRSGKACAALRGTTLAAQRGGQSGKRVQYGKSAARQRKRGSGFMCGVLLPAFSATRFARSQPFSAARTGISVRQVVLRAVFSICGSVLFCGAKCKAAYAVVRYKYAHL</sequence>
<accession>A0A8X6P6P6</accession>
<reference evidence="2" key="1">
    <citation type="submission" date="2020-08" db="EMBL/GenBank/DDBJ databases">
        <title>Multicomponent nature underlies the extraordinary mechanical properties of spider dragline silk.</title>
        <authorList>
            <person name="Kono N."/>
            <person name="Nakamura H."/>
            <person name="Mori M."/>
            <person name="Yoshida Y."/>
            <person name="Ohtoshi R."/>
            <person name="Malay A.D."/>
            <person name="Moran D.A.P."/>
            <person name="Tomita M."/>
            <person name="Numata K."/>
            <person name="Arakawa K."/>
        </authorList>
    </citation>
    <scope>NUCLEOTIDE SEQUENCE</scope>
</reference>
<dbReference type="Proteomes" id="UP000887013">
    <property type="component" value="Unassembled WGS sequence"/>
</dbReference>
<feature type="chain" id="PRO_5036465543" evidence="1">
    <location>
        <begin position="17"/>
        <end position="377"/>
    </location>
</feature>
<dbReference type="EMBL" id="BMAW01017455">
    <property type="protein sequence ID" value="GFT54110.1"/>
    <property type="molecule type" value="Genomic_DNA"/>
</dbReference>